<evidence type="ECO:0000313" key="1">
    <source>
        <dbReference type="EMBL" id="ALS21897.1"/>
    </source>
</evidence>
<gene>
    <name evidence="1" type="ORF">IJ22_15210</name>
</gene>
<proteinExistence type="predicted"/>
<organism evidence="1 2">
    <name type="scientific">Paenibacillus naphthalenovorans</name>
    <dbReference type="NCBI Taxonomy" id="162209"/>
    <lineage>
        <taxon>Bacteria</taxon>
        <taxon>Bacillati</taxon>
        <taxon>Bacillota</taxon>
        <taxon>Bacilli</taxon>
        <taxon>Bacillales</taxon>
        <taxon>Paenibacillaceae</taxon>
        <taxon>Paenibacillus</taxon>
    </lineage>
</organism>
<accession>A0A0U2U6A3</accession>
<evidence type="ECO:0000313" key="2">
    <source>
        <dbReference type="Proteomes" id="UP000061660"/>
    </source>
</evidence>
<dbReference type="PATRIC" id="fig|162209.4.peg.1612"/>
<dbReference type="Proteomes" id="UP000061660">
    <property type="component" value="Chromosome"/>
</dbReference>
<dbReference type="OrthoDB" id="9969330at2"/>
<dbReference type="EMBL" id="CP013652">
    <property type="protein sequence ID" value="ALS21897.1"/>
    <property type="molecule type" value="Genomic_DNA"/>
</dbReference>
<keyword evidence="2" id="KW-1185">Reference proteome</keyword>
<protein>
    <submittedName>
        <fullName evidence="1">Uncharacterized protein</fullName>
    </submittedName>
</protein>
<reference evidence="1 2" key="2">
    <citation type="journal article" date="2016" name="Genome Announc.">
        <title>Complete Genome Sequences of Two Interactive Moderate Thermophiles, Paenibacillus napthalenovorans 32O-Y and Paenibacillus sp. 32O-W.</title>
        <authorList>
            <person name="Butler R.R.III."/>
            <person name="Wang J."/>
            <person name="Stark B.C."/>
            <person name="Pombert J.F."/>
        </authorList>
    </citation>
    <scope>NUCLEOTIDE SEQUENCE [LARGE SCALE GENOMIC DNA]</scope>
    <source>
        <strain evidence="1 2">32O-Y</strain>
    </source>
</reference>
<reference evidence="2" key="1">
    <citation type="submission" date="2015-12" db="EMBL/GenBank/DDBJ databases">
        <title>Complete genome sequences of two moderately thermophilic Paenibacillus species.</title>
        <authorList>
            <person name="Butler R.III."/>
            <person name="Wang J."/>
            <person name="Stark B.C."/>
            <person name="Pombert J.-F."/>
        </authorList>
    </citation>
    <scope>NUCLEOTIDE SEQUENCE [LARGE SCALE GENOMIC DNA]</scope>
    <source>
        <strain evidence="2">32O-Y</strain>
    </source>
</reference>
<dbReference type="KEGG" id="pnp:IJ22_15210"/>
<dbReference type="RefSeq" id="WP_062408271.1">
    <property type="nucleotide sequence ID" value="NZ_CP013652.1"/>
</dbReference>
<sequence>MIFSFDFYDHDNPQLWSRLEETLPADYTLLDPSFLQSLEPTMPVESFIENCGIPGPWDGEETFWISVLERLPQTYSIPDLTLLKRLFES</sequence>
<name>A0A0U2U6A3_9BACL</name>
<dbReference type="STRING" id="162209.IJ22_15210"/>
<dbReference type="AlphaFoldDB" id="A0A0U2U6A3"/>